<dbReference type="GO" id="GO:0009279">
    <property type="term" value="C:cell outer membrane"/>
    <property type="evidence" value="ECO:0007669"/>
    <property type="project" value="UniProtKB-SubCell"/>
</dbReference>
<dbReference type="EMBL" id="QRDJ01000006">
    <property type="protein sequence ID" value="REC95578.1"/>
    <property type="molecule type" value="Genomic_DNA"/>
</dbReference>
<reference evidence="19 20" key="1">
    <citation type="submission" date="2018-07" db="EMBL/GenBank/DDBJ databases">
        <title>Genomic Encyclopedia of Type Strains, Phase IV (KMG-IV): sequencing the most valuable type-strain genomes for metagenomic binning, comparative biology and taxonomic classification.</title>
        <authorList>
            <person name="Goeker M."/>
        </authorList>
    </citation>
    <scope>NUCLEOTIDE SEQUENCE [LARGE SCALE GENOMIC DNA]</scope>
    <source>
        <strain evidence="19 20">DSM 14324</strain>
    </source>
</reference>
<dbReference type="InterPro" id="IPR010105">
    <property type="entry name" value="TonB_sidphr_rcpt"/>
</dbReference>
<feature type="short sequence motif" description="TonB C-terminal box" evidence="15">
    <location>
        <begin position="753"/>
        <end position="770"/>
    </location>
</feature>
<dbReference type="CDD" id="cd01347">
    <property type="entry name" value="ligand_gated_channel"/>
    <property type="match status" value="1"/>
</dbReference>
<evidence type="ECO:0000256" key="13">
    <source>
        <dbReference type="ARBA" id="ARBA00023237"/>
    </source>
</evidence>
<evidence type="ECO:0000259" key="17">
    <source>
        <dbReference type="Pfam" id="PF00593"/>
    </source>
</evidence>
<evidence type="ECO:0000313" key="20">
    <source>
        <dbReference type="Proteomes" id="UP000256334"/>
    </source>
</evidence>
<keyword evidence="6 14" id="KW-0812">Transmembrane</keyword>
<proteinExistence type="inferred from homology"/>
<evidence type="ECO:0000256" key="4">
    <source>
        <dbReference type="ARBA" id="ARBA00022452"/>
    </source>
</evidence>
<keyword evidence="7" id="KW-0732">Signal</keyword>
<evidence type="ECO:0000256" key="9">
    <source>
        <dbReference type="ARBA" id="ARBA00023065"/>
    </source>
</evidence>
<dbReference type="AlphaFoldDB" id="A0A3D9DXS7"/>
<keyword evidence="3 14" id="KW-0813">Transport</keyword>
<dbReference type="InterPro" id="IPR000531">
    <property type="entry name" value="Beta-barrel_TonB"/>
</dbReference>
<evidence type="ECO:0000256" key="6">
    <source>
        <dbReference type="ARBA" id="ARBA00022692"/>
    </source>
</evidence>
<dbReference type="GO" id="GO:0038023">
    <property type="term" value="F:signaling receptor activity"/>
    <property type="evidence" value="ECO:0007669"/>
    <property type="project" value="InterPro"/>
</dbReference>
<sequence>MNNRASQASGNALEGRGAPLAGAIAATLGGCMFGTTVYAQPPADTARDASQVQLAPMTIEAASYQDGFANSYTVPETRSATGLNLLPRETPQSVTSITRQQMDDRRVVDLEDALELTPGISSSKSEVGARTDYRARGYSINNWRVDGLQFPGDSGFSGAGNALSMDLYERVDIVRGANGLLGGTGDPSATVDLVRKRPQKAFGGSAYASYGRWDKARVGADLNVPLNEDGSIRSRFVVTQQEGDSFRDNESNRNRAALASFEFDASEDTTLGLGYQYEYRKTRGAGWGANVPIWFADGEVTDLPRSTNVAPHWSFAQSRINTEFASLSHSFNDDWQLNVEIAQSDIDALNHLAVAKVNRNSAREYVGYWNQDGSGAILNGIHQDRETRQRSARFDLSGKYDLLGREHDVMFGYSESRTRDRSYESDCVMSSNTTTIESPGCMFRANGLAITDWRDGVDDDFNMDASKTGRSQVTKTRLRGVYAATRLNVTEPLSVILGARASYYKTESRDYEGERTSSQQENGVFTPYAGLVYDLSDHYSLYGSYTNIFTPQTSETSSGDRVKPLEGDSYEVGVKGEWFDGRLNASAAYFRTRQENAAVRDGGNLTPSGGQAYKAGTGNETEGVDLEVAGAITPNWDVYGGYTYLHFRRVDSDGRSDPSHLFKLSTTYQPAGLLDRWTFGGGVYAQSNISAISGPAGRPTEGVSTGSTPAKWPGYAIWNAMASYDLTDATSVTLNLDNLFDKHYYERYGFYAGSIYGQPRSATVTLSTSF</sequence>
<evidence type="ECO:0000256" key="5">
    <source>
        <dbReference type="ARBA" id="ARBA00022496"/>
    </source>
</evidence>
<dbReference type="Pfam" id="PF00593">
    <property type="entry name" value="TonB_dep_Rec_b-barrel"/>
    <property type="match status" value="1"/>
</dbReference>
<keyword evidence="12 19" id="KW-0675">Receptor</keyword>
<evidence type="ECO:0000256" key="8">
    <source>
        <dbReference type="ARBA" id="ARBA00023004"/>
    </source>
</evidence>
<evidence type="ECO:0000256" key="1">
    <source>
        <dbReference type="ARBA" id="ARBA00004571"/>
    </source>
</evidence>
<gene>
    <name evidence="19" type="ORF">C8D72_0231</name>
</gene>
<dbReference type="NCBIfam" id="TIGR01783">
    <property type="entry name" value="TonB-siderophor"/>
    <property type="match status" value="1"/>
</dbReference>
<evidence type="ECO:0000256" key="11">
    <source>
        <dbReference type="ARBA" id="ARBA00023136"/>
    </source>
</evidence>
<comment type="subcellular location">
    <subcellularLocation>
        <location evidence="1 14">Cell outer membrane</location>
        <topology evidence="1 14">Multi-pass membrane protein</topology>
    </subcellularLocation>
</comment>
<evidence type="ECO:0000256" key="14">
    <source>
        <dbReference type="PROSITE-ProRule" id="PRU01360"/>
    </source>
</evidence>
<evidence type="ECO:0000256" key="3">
    <source>
        <dbReference type="ARBA" id="ARBA00022448"/>
    </source>
</evidence>
<dbReference type="PROSITE" id="PS01156">
    <property type="entry name" value="TONB_DEPENDENT_REC_2"/>
    <property type="match status" value="1"/>
</dbReference>
<dbReference type="GO" id="GO:0015891">
    <property type="term" value="P:siderophore transport"/>
    <property type="evidence" value="ECO:0007669"/>
    <property type="project" value="InterPro"/>
</dbReference>
<keyword evidence="20" id="KW-1185">Reference proteome</keyword>
<dbReference type="PANTHER" id="PTHR32552:SF74">
    <property type="entry name" value="HYDROXAMATE SIDEROPHORE RECEPTOR FHUE"/>
    <property type="match status" value="1"/>
</dbReference>
<dbReference type="Gene3D" id="2.170.130.10">
    <property type="entry name" value="TonB-dependent receptor, plug domain"/>
    <property type="match status" value="1"/>
</dbReference>
<comment type="caution">
    <text evidence="19">The sequence shown here is derived from an EMBL/GenBank/DDBJ whole genome shotgun (WGS) entry which is preliminary data.</text>
</comment>
<evidence type="ECO:0000256" key="10">
    <source>
        <dbReference type="ARBA" id="ARBA00023077"/>
    </source>
</evidence>
<protein>
    <submittedName>
        <fullName evidence="19">Outer membrane receptor for ferric coprogen and ferric-rhodotorulic acid</fullName>
    </submittedName>
</protein>
<evidence type="ECO:0000256" key="12">
    <source>
        <dbReference type="ARBA" id="ARBA00023170"/>
    </source>
</evidence>
<dbReference type="InterPro" id="IPR012910">
    <property type="entry name" value="Plug_dom"/>
</dbReference>
<evidence type="ECO:0000256" key="7">
    <source>
        <dbReference type="ARBA" id="ARBA00022729"/>
    </source>
</evidence>
<keyword evidence="13 14" id="KW-0998">Cell outer membrane</keyword>
<dbReference type="RefSeq" id="WP_211308741.1">
    <property type="nucleotide sequence ID" value="NZ_QRDJ01000006.1"/>
</dbReference>
<dbReference type="Proteomes" id="UP000256334">
    <property type="component" value="Unassembled WGS sequence"/>
</dbReference>
<dbReference type="Gene3D" id="2.40.170.20">
    <property type="entry name" value="TonB-dependent receptor, beta-barrel domain"/>
    <property type="match status" value="1"/>
</dbReference>
<name>A0A3D9DXS7_9GAMM</name>
<dbReference type="InterPro" id="IPR039426">
    <property type="entry name" value="TonB-dep_rcpt-like"/>
</dbReference>
<keyword evidence="11 14" id="KW-0472">Membrane</keyword>
<dbReference type="PANTHER" id="PTHR32552">
    <property type="entry name" value="FERRICHROME IRON RECEPTOR-RELATED"/>
    <property type="match status" value="1"/>
</dbReference>
<evidence type="ECO:0000313" key="19">
    <source>
        <dbReference type="EMBL" id="REC95578.1"/>
    </source>
</evidence>
<feature type="domain" description="TonB-dependent receptor plug" evidence="18">
    <location>
        <begin position="88"/>
        <end position="188"/>
    </location>
</feature>
<dbReference type="Pfam" id="PF07715">
    <property type="entry name" value="Plug"/>
    <property type="match status" value="1"/>
</dbReference>
<accession>A0A3D9DXS7</accession>
<keyword evidence="8" id="KW-0408">Iron</keyword>
<evidence type="ECO:0000256" key="16">
    <source>
        <dbReference type="RuleBase" id="RU003357"/>
    </source>
</evidence>
<dbReference type="PROSITE" id="PS52016">
    <property type="entry name" value="TONB_DEPENDENT_REC_3"/>
    <property type="match status" value="1"/>
</dbReference>
<dbReference type="GO" id="GO:0015344">
    <property type="term" value="F:siderophore uptake transmembrane transporter activity"/>
    <property type="evidence" value="ECO:0007669"/>
    <property type="project" value="TreeGrafter"/>
</dbReference>
<comment type="similarity">
    <text evidence="2 14 16">Belongs to the TonB-dependent receptor family.</text>
</comment>
<dbReference type="InterPro" id="IPR036942">
    <property type="entry name" value="Beta-barrel_TonB_sf"/>
</dbReference>
<dbReference type="InterPro" id="IPR037066">
    <property type="entry name" value="Plug_dom_sf"/>
</dbReference>
<evidence type="ECO:0000256" key="2">
    <source>
        <dbReference type="ARBA" id="ARBA00009810"/>
    </source>
</evidence>
<evidence type="ECO:0000259" key="18">
    <source>
        <dbReference type="Pfam" id="PF07715"/>
    </source>
</evidence>
<keyword evidence="9" id="KW-0406">Ion transport</keyword>
<keyword evidence="5" id="KW-0410">Iron transport</keyword>
<dbReference type="PROSITE" id="PS51257">
    <property type="entry name" value="PROKAR_LIPOPROTEIN"/>
    <property type="match status" value="1"/>
</dbReference>
<dbReference type="SUPFAM" id="SSF56935">
    <property type="entry name" value="Porins"/>
    <property type="match status" value="1"/>
</dbReference>
<keyword evidence="10 16" id="KW-0798">TonB box</keyword>
<dbReference type="InterPro" id="IPR010917">
    <property type="entry name" value="TonB_rcpt_CS"/>
</dbReference>
<feature type="domain" description="TonB-dependent receptor-like beta-barrel" evidence="17">
    <location>
        <begin position="313"/>
        <end position="739"/>
    </location>
</feature>
<evidence type="ECO:0000256" key="15">
    <source>
        <dbReference type="PROSITE-ProRule" id="PRU10144"/>
    </source>
</evidence>
<organism evidence="19 20">
    <name type="scientific">Kushneria indalinina DSM 14324</name>
    <dbReference type="NCBI Taxonomy" id="1122140"/>
    <lineage>
        <taxon>Bacteria</taxon>
        <taxon>Pseudomonadati</taxon>
        <taxon>Pseudomonadota</taxon>
        <taxon>Gammaproteobacteria</taxon>
        <taxon>Oceanospirillales</taxon>
        <taxon>Halomonadaceae</taxon>
        <taxon>Kushneria</taxon>
    </lineage>
</organism>
<keyword evidence="4 14" id="KW-1134">Transmembrane beta strand</keyword>